<dbReference type="OrthoDB" id="9763484at2"/>
<dbReference type="InterPro" id="IPR033425">
    <property type="entry name" value="MASE3"/>
</dbReference>
<keyword evidence="2" id="KW-1133">Transmembrane helix</keyword>
<feature type="transmembrane region" description="Helical" evidence="2">
    <location>
        <begin position="54"/>
        <end position="73"/>
    </location>
</feature>
<feature type="transmembrane region" description="Helical" evidence="2">
    <location>
        <begin position="121"/>
        <end position="143"/>
    </location>
</feature>
<feature type="transmembrane region" description="Helical" evidence="2">
    <location>
        <begin position="219"/>
        <end position="241"/>
    </location>
</feature>
<dbReference type="InterPro" id="IPR036457">
    <property type="entry name" value="PPM-type-like_dom_sf"/>
</dbReference>
<feature type="transmembrane region" description="Helical" evidence="2">
    <location>
        <begin position="190"/>
        <end position="207"/>
    </location>
</feature>
<sequence length="559" mass="64395">MRKFVDTFLKYKEYALLVIIAVFSNLIFGIAYLFKDQFSAIMSVESFLAWHNVLEFTSVLISFTVFVVSYYTYNQTGNLRSVFLGSVFLAIGMLDAFHTLSFKGMPAFLIENNCANRATTLWIIARMITALGFLAASLIPINVKFRTNRIVFVAVPFAISILVLYLVTYYPTLLPPMYIEGIGLTPYKISLEYLIIILVAISILMFIREYKATKNKMVLLLCISLEIGIFSEAAFVLYFSVYDIYNYLGHVYKFVAFFIIFRAIFINEIQEPYRKLSKAKQKLRDHADSLDMIVKERTKELEKLNQKLMEDLRYAQDIQKSVFTLRNQDWEKVRFEVKNYSSEMVSGDFCNIFKIDNDNIGFYIGDVSGHGVPAAMLTIFLNQTIKTLIEMEINEFNIFSPSEVLENIYRSFNNTNFDENVYIVMIYAVYNKNTKILTYSSAGLNVAPILIKPSGEISEIEIKGFPICKFIEFYDGEYQNHILKMNNNEKILFYTDGLIEAQNTDNSFFGDMRLKKILQENHSKPVGELSQLISNSVFGFAGNKKIKDDITFLLMEVVE</sequence>
<name>A0A4Q0I439_9FIRM</name>
<organism evidence="4 5">
    <name type="scientific">Acetivibrio mesophilus</name>
    <dbReference type="NCBI Taxonomy" id="2487273"/>
    <lineage>
        <taxon>Bacteria</taxon>
        <taxon>Bacillati</taxon>
        <taxon>Bacillota</taxon>
        <taxon>Clostridia</taxon>
        <taxon>Eubacteriales</taxon>
        <taxon>Oscillospiraceae</taxon>
        <taxon>Acetivibrio</taxon>
    </lineage>
</organism>
<keyword evidence="2" id="KW-0472">Membrane</keyword>
<dbReference type="GO" id="GO:0016791">
    <property type="term" value="F:phosphatase activity"/>
    <property type="evidence" value="ECO:0007669"/>
    <property type="project" value="TreeGrafter"/>
</dbReference>
<feature type="transmembrane region" description="Helical" evidence="2">
    <location>
        <begin position="14"/>
        <end position="34"/>
    </location>
</feature>
<evidence type="ECO:0000313" key="5">
    <source>
        <dbReference type="Proteomes" id="UP000289166"/>
    </source>
</evidence>
<feature type="transmembrane region" description="Helical" evidence="2">
    <location>
        <begin position="150"/>
        <end position="170"/>
    </location>
</feature>
<dbReference type="InterPro" id="IPR052016">
    <property type="entry name" value="Bact_Sigma-Reg"/>
</dbReference>
<dbReference type="PANTHER" id="PTHR43156">
    <property type="entry name" value="STAGE II SPORULATION PROTEIN E-RELATED"/>
    <property type="match status" value="1"/>
</dbReference>
<dbReference type="Pfam" id="PF07228">
    <property type="entry name" value="SpoIIE"/>
    <property type="match status" value="1"/>
</dbReference>
<evidence type="ECO:0000259" key="3">
    <source>
        <dbReference type="SMART" id="SM00331"/>
    </source>
</evidence>
<reference evidence="5" key="1">
    <citation type="submission" date="2018-11" db="EMBL/GenBank/DDBJ databases">
        <title>Genome sequencing of a novel mesophilic and cellulolytic organism within the genus Hungateiclostridium.</title>
        <authorList>
            <person name="Rettenmaier R."/>
            <person name="Liebl W."/>
            <person name="Zverlov V."/>
        </authorList>
    </citation>
    <scope>NUCLEOTIDE SEQUENCE [LARGE SCALE GENOMIC DNA]</scope>
    <source>
        <strain evidence="5">N2K1</strain>
    </source>
</reference>
<evidence type="ECO:0000256" key="2">
    <source>
        <dbReference type="SAM" id="Phobius"/>
    </source>
</evidence>
<gene>
    <name evidence="4" type="ORF">EFD62_08780</name>
</gene>
<dbReference type="PANTHER" id="PTHR43156:SF2">
    <property type="entry name" value="STAGE II SPORULATION PROTEIN E"/>
    <property type="match status" value="1"/>
</dbReference>
<dbReference type="RefSeq" id="WP_128705986.1">
    <property type="nucleotide sequence ID" value="NZ_RLII01000009.1"/>
</dbReference>
<dbReference type="EMBL" id="RLII01000009">
    <property type="protein sequence ID" value="RXE59050.1"/>
    <property type="molecule type" value="Genomic_DNA"/>
</dbReference>
<dbReference type="Pfam" id="PF17159">
    <property type="entry name" value="MASE3"/>
    <property type="match status" value="1"/>
</dbReference>
<evidence type="ECO:0000256" key="1">
    <source>
        <dbReference type="ARBA" id="ARBA00022801"/>
    </source>
</evidence>
<feature type="transmembrane region" description="Helical" evidence="2">
    <location>
        <begin position="247"/>
        <end position="265"/>
    </location>
</feature>
<feature type="transmembrane region" description="Helical" evidence="2">
    <location>
        <begin position="82"/>
        <end position="101"/>
    </location>
</feature>
<proteinExistence type="predicted"/>
<keyword evidence="2" id="KW-0812">Transmembrane</keyword>
<feature type="domain" description="PPM-type phosphatase" evidence="3">
    <location>
        <begin position="330"/>
        <end position="557"/>
    </location>
</feature>
<accession>A0A4Q0I439</accession>
<dbReference type="Gene3D" id="3.60.40.10">
    <property type="entry name" value="PPM-type phosphatase domain"/>
    <property type="match status" value="1"/>
</dbReference>
<dbReference type="AlphaFoldDB" id="A0A4Q0I439"/>
<protein>
    <submittedName>
        <fullName evidence="4">Serine/threonine protein phosphatase</fullName>
    </submittedName>
</protein>
<comment type="caution">
    <text evidence="4">The sequence shown here is derived from an EMBL/GenBank/DDBJ whole genome shotgun (WGS) entry which is preliminary data.</text>
</comment>
<keyword evidence="1" id="KW-0378">Hydrolase</keyword>
<dbReference type="InterPro" id="IPR001932">
    <property type="entry name" value="PPM-type_phosphatase-like_dom"/>
</dbReference>
<dbReference type="SMART" id="SM00331">
    <property type="entry name" value="PP2C_SIG"/>
    <property type="match status" value="1"/>
</dbReference>
<keyword evidence="5" id="KW-1185">Reference proteome</keyword>
<evidence type="ECO:0000313" key="4">
    <source>
        <dbReference type="EMBL" id="RXE59050.1"/>
    </source>
</evidence>
<dbReference type="Proteomes" id="UP000289166">
    <property type="component" value="Unassembled WGS sequence"/>
</dbReference>